<dbReference type="InterPro" id="IPR003599">
    <property type="entry name" value="Ig_sub"/>
</dbReference>
<evidence type="ECO:0000256" key="10">
    <source>
        <dbReference type="SAM" id="SignalP"/>
    </source>
</evidence>
<feature type="domain" description="Ig-like" evidence="11">
    <location>
        <begin position="301"/>
        <end position="424"/>
    </location>
</feature>
<evidence type="ECO:0000256" key="5">
    <source>
        <dbReference type="ARBA" id="ARBA00022989"/>
    </source>
</evidence>
<dbReference type="CDD" id="cd00099">
    <property type="entry name" value="IgV"/>
    <property type="match status" value="1"/>
</dbReference>
<comment type="subcellular location">
    <subcellularLocation>
        <location evidence="1">Membrane</location>
        <topology evidence="1">Single-pass membrane protein</topology>
    </subcellularLocation>
</comment>
<keyword evidence="13" id="KW-1185">Reference proteome</keyword>
<feature type="signal peptide" evidence="10">
    <location>
        <begin position="1"/>
        <end position="22"/>
    </location>
</feature>
<dbReference type="EMBL" id="AHAT01018780">
    <property type="status" value="NOT_ANNOTATED_CDS"/>
    <property type="molecule type" value="Genomic_DNA"/>
</dbReference>
<keyword evidence="4" id="KW-0677">Repeat</keyword>
<dbReference type="OMA" id="FIPCNVS"/>
<keyword evidence="7" id="KW-1015">Disulfide bond</keyword>
<evidence type="ECO:0000256" key="7">
    <source>
        <dbReference type="ARBA" id="ARBA00023157"/>
    </source>
</evidence>
<dbReference type="PANTHER" id="PTHR12207:SF33">
    <property type="entry name" value="IMMUNOGLOBULIN SUPERFAMILY MEMBER 8 PRECURSOR"/>
    <property type="match status" value="1"/>
</dbReference>
<reference evidence="12" key="3">
    <citation type="submission" date="2025-09" db="UniProtKB">
        <authorList>
            <consortium name="Ensembl"/>
        </authorList>
    </citation>
    <scope>IDENTIFICATION</scope>
</reference>
<dbReference type="Gene3D" id="2.60.40.10">
    <property type="entry name" value="Immunoglobulins"/>
    <property type="match status" value="4"/>
</dbReference>
<feature type="domain" description="Ig-like" evidence="11">
    <location>
        <begin position="3"/>
        <end position="146"/>
    </location>
</feature>
<dbReference type="FunFam" id="2.60.40.10:FF:002665">
    <property type="entry name" value="Immunoglobulin superfamily, member 8"/>
    <property type="match status" value="1"/>
</dbReference>
<sequence length="614" mass="66551">RCPLTLSLFRVSLCVCVRLSTAVCECRQVTLPPGPLYRVAGFPLSLPCSVTGYEGSRTQDFEWFLIREDAGGRQIGVISTRDRRFPYAPFQARVRSGEVRVERDSGDRVRLVIQRLRPEDQGTYECYTPSTDARYQGNYSSSVLVNVIPDTLQVSHTSSRSLSGQALTEGAELQLTCSASVQSQQHTHVSVTFGVRGAGEGAGGSPAGGHNLREVISIDKHLSVVPGRGGDYERRYTDGTVSLEKRSEGEQDQYVMRISSVVPSDTGSFFCEVIQWIQDPQMTWQRIAQRTLELGNVTVQPLADSLTVTTLPEGEVSLSAGSPLSLSCEVGGISPSSRPSLLVQWLRRAADRGAELEVARMGSDGVVTWGDDVSRRGGASLEKEAEGRYSLRLFSAHPADAGIYRCAVSVYTGRTPGTSSPAASQRSNGVTVSLRMKEVRVEAEVGLARGPPLQRGHTVSLLCNVTTVTSGPAQVEVHWLMTREEGEGPAEPALVAVLAHDGTSRLHGNNSDISVDRPSPSCYRLRVHKAEAEDQGLYQCHVEVWGQDPHGGWYNTGARSTSQPARVYMYARAGDLLLIPFVVGVSSALLVGVGIVASVTCCFLNRLAKQRRKT</sequence>
<dbReference type="SMART" id="SM00409">
    <property type="entry name" value="IG"/>
    <property type="match status" value="4"/>
</dbReference>
<dbReference type="Bgee" id="ENSLOCG00000005749">
    <property type="expression patterns" value="Expressed in brain and 13 other cell types or tissues"/>
</dbReference>
<dbReference type="InterPro" id="IPR013783">
    <property type="entry name" value="Ig-like_fold"/>
</dbReference>
<dbReference type="eggNOG" id="ENOG502QTUT">
    <property type="taxonomic scope" value="Eukaryota"/>
</dbReference>
<dbReference type="PANTHER" id="PTHR12207">
    <property type="entry name" value="V-SET AND TRANSMEMBRANE DOMAIN-CONTAINING PROTEIN"/>
    <property type="match status" value="1"/>
</dbReference>
<dbReference type="EMBL" id="AHAT01018778">
    <property type="status" value="NOT_ANNOTATED_CDS"/>
    <property type="molecule type" value="Genomic_DNA"/>
</dbReference>
<dbReference type="InterPro" id="IPR036179">
    <property type="entry name" value="Ig-like_dom_sf"/>
</dbReference>
<dbReference type="SMART" id="SM00408">
    <property type="entry name" value="IGc2"/>
    <property type="match status" value="2"/>
</dbReference>
<dbReference type="PROSITE" id="PS50835">
    <property type="entry name" value="IG_LIKE"/>
    <property type="match status" value="4"/>
</dbReference>
<dbReference type="InterPro" id="IPR007110">
    <property type="entry name" value="Ig-like_dom"/>
</dbReference>
<dbReference type="GO" id="GO:0016020">
    <property type="term" value="C:membrane"/>
    <property type="evidence" value="ECO:0000318"/>
    <property type="project" value="GO_Central"/>
</dbReference>
<evidence type="ECO:0000256" key="2">
    <source>
        <dbReference type="ARBA" id="ARBA00022692"/>
    </source>
</evidence>
<evidence type="ECO:0000256" key="8">
    <source>
        <dbReference type="ARBA" id="ARBA00023319"/>
    </source>
</evidence>
<dbReference type="InterPro" id="IPR051102">
    <property type="entry name" value="IgSF_V-set/TM_domain"/>
</dbReference>
<evidence type="ECO:0000256" key="4">
    <source>
        <dbReference type="ARBA" id="ARBA00022737"/>
    </source>
</evidence>
<dbReference type="FunFam" id="2.60.40.10:FF:000191">
    <property type="entry name" value="Immunoglobulin superfamily member 3"/>
    <property type="match status" value="1"/>
</dbReference>
<feature type="domain" description="Ig-like" evidence="11">
    <location>
        <begin position="149"/>
        <end position="273"/>
    </location>
</feature>
<dbReference type="InParanoid" id="W5MF02"/>
<feature type="transmembrane region" description="Helical" evidence="9">
    <location>
        <begin position="576"/>
        <end position="604"/>
    </location>
</feature>
<evidence type="ECO:0000259" key="11">
    <source>
        <dbReference type="PROSITE" id="PS50835"/>
    </source>
</evidence>
<evidence type="ECO:0000256" key="3">
    <source>
        <dbReference type="ARBA" id="ARBA00022729"/>
    </source>
</evidence>
<evidence type="ECO:0000256" key="9">
    <source>
        <dbReference type="SAM" id="Phobius"/>
    </source>
</evidence>
<dbReference type="GeneTree" id="ENSGT00940000161314"/>
<name>W5MF02_LEPOC</name>
<dbReference type="Proteomes" id="UP000018468">
    <property type="component" value="Linkage group LG4"/>
</dbReference>
<accession>W5MF02</accession>
<evidence type="ECO:0000256" key="6">
    <source>
        <dbReference type="ARBA" id="ARBA00023136"/>
    </source>
</evidence>
<protein>
    <submittedName>
        <fullName evidence="12">Immunoglobulin superfamily, member 8</fullName>
    </submittedName>
</protein>
<dbReference type="Ensembl" id="ENSLOCT00000006969.1">
    <property type="protein sequence ID" value="ENSLOCP00000006961.1"/>
    <property type="gene ID" value="ENSLOCG00000005749.1"/>
</dbReference>
<dbReference type="STRING" id="7918.ENSLOCP00000006961"/>
<keyword evidence="8" id="KW-0393">Immunoglobulin domain</keyword>
<feature type="chain" id="PRO_5005716797" evidence="10">
    <location>
        <begin position="23"/>
        <end position="614"/>
    </location>
</feature>
<dbReference type="AlphaFoldDB" id="W5MF02"/>
<reference evidence="13" key="1">
    <citation type="submission" date="2011-12" db="EMBL/GenBank/DDBJ databases">
        <title>The Draft Genome of Lepisosteus oculatus.</title>
        <authorList>
            <consortium name="The Broad Institute Genome Assembly &amp; Analysis Group"/>
            <consortium name="Computational R&amp;D Group"/>
            <consortium name="and Sequencing Platform"/>
            <person name="Di Palma F."/>
            <person name="Alfoldi J."/>
            <person name="Johnson J."/>
            <person name="Berlin A."/>
            <person name="Gnerre S."/>
            <person name="Jaffe D."/>
            <person name="MacCallum I."/>
            <person name="Young S."/>
            <person name="Walker B.J."/>
            <person name="Lander E.S."/>
            <person name="Lindblad-Toh K."/>
        </authorList>
    </citation>
    <scope>NUCLEOTIDE SEQUENCE [LARGE SCALE GENOMIC DNA]</scope>
</reference>
<evidence type="ECO:0000313" key="13">
    <source>
        <dbReference type="Proteomes" id="UP000018468"/>
    </source>
</evidence>
<organism evidence="12 13">
    <name type="scientific">Lepisosteus oculatus</name>
    <name type="common">Spotted gar</name>
    <dbReference type="NCBI Taxonomy" id="7918"/>
    <lineage>
        <taxon>Eukaryota</taxon>
        <taxon>Metazoa</taxon>
        <taxon>Chordata</taxon>
        <taxon>Craniata</taxon>
        <taxon>Vertebrata</taxon>
        <taxon>Euteleostomi</taxon>
        <taxon>Actinopterygii</taxon>
        <taxon>Neopterygii</taxon>
        <taxon>Holostei</taxon>
        <taxon>Semionotiformes</taxon>
        <taxon>Lepisosteidae</taxon>
        <taxon>Lepisosteus</taxon>
    </lineage>
</organism>
<dbReference type="SUPFAM" id="SSF48726">
    <property type="entry name" value="Immunoglobulin"/>
    <property type="match status" value="3"/>
</dbReference>
<keyword evidence="5 9" id="KW-1133">Transmembrane helix</keyword>
<proteinExistence type="predicted"/>
<keyword evidence="2 9" id="KW-0812">Transmembrane</keyword>
<keyword evidence="3 10" id="KW-0732">Signal</keyword>
<evidence type="ECO:0000256" key="1">
    <source>
        <dbReference type="ARBA" id="ARBA00004167"/>
    </source>
</evidence>
<dbReference type="InterPro" id="IPR013106">
    <property type="entry name" value="Ig_V-set"/>
</dbReference>
<evidence type="ECO:0000313" key="12">
    <source>
        <dbReference type="Ensembl" id="ENSLOCP00000006961.1"/>
    </source>
</evidence>
<dbReference type="FunCoup" id="W5MF02">
    <property type="interactions" value="704"/>
</dbReference>
<dbReference type="Pfam" id="PF07686">
    <property type="entry name" value="V-set"/>
    <property type="match status" value="3"/>
</dbReference>
<dbReference type="InterPro" id="IPR003598">
    <property type="entry name" value="Ig_sub2"/>
</dbReference>
<dbReference type="SMART" id="SM00406">
    <property type="entry name" value="IGv"/>
    <property type="match status" value="4"/>
</dbReference>
<feature type="domain" description="Ig-like" evidence="11">
    <location>
        <begin position="456"/>
        <end position="543"/>
    </location>
</feature>
<reference evidence="12" key="2">
    <citation type="submission" date="2025-08" db="UniProtKB">
        <authorList>
            <consortium name="Ensembl"/>
        </authorList>
    </citation>
    <scope>IDENTIFICATION</scope>
</reference>
<dbReference type="EMBL" id="AHAT01018779">
    <property type="status" value="NOT_ANNOTATED_CDS"/>
    <property type="molecule type" value="Genomic_DNA"/>
</dbReference>
<keyword evidence="6 9" id="KW-0472">Membrane</keyword>